<name>A0A812UA44_9DINO</name>
<gene>
    <name evidence="2" type="ORF">SNAT2548_LOCUS31439</name>
</gene>
<evidence type="ECO:0000313" key="2">
    <source>
        <dbReference type="EMBL" id="CAE7558352.1"/>
    </source>
</evidence>
<reference evidence="2" key="1">
    <citation type="submission" date="2021-02" db="EMBL/GenBank/DDBJ databases">
        <authorList>
            <person name="Dougan E. K."/>
            <person name="Rhodes N."/>
            <person name="Thang M."/>
            <person name="Chan C."/>
        </authorList>
    </citation>
    <scope>NUCLEOTIDE SEQUENCE</scope>
</reference>
<keyword evidence="3" id="KW-1185">Reference proteome</keyword>
<protein>
    <submittedName>
        <fullName evidence="2">Uncharacterized protein</fullName>
    </submittedName>
</protein>
<organism evidence="2 3">
    <name type="scientific">Symbiodinium natans</name>
    <dbReference type="NCBI Taxonomy" id="878477"/>
    <lineage>
        <taxon>Eukaryota</taxon>
        <taxon>Sar</taxon>
        <taxon>Alveolata</taxon>
        <taxon>Dinophyceae</taxon>
        <taxon>Suessiales</taxon>
        <taxon>Symbiodiniaceae</taxon>
        <taxon>Symbiodinium</taxon>
    </lineage>
</organism>
<dbReference type="AlphaFoldDB" id="A0A812UA44"/>
<comment type="caution">
    <text evidence="2">The sequence shown here is derived from an EMBL/GenBank/DDBJ whole genome shotgun (WGS) entry which is preliminary data.</text>
</comment>
<dbReference type="Proteomes" id="UP000604046">
    <property type="component" value="Unassembled WGS sequence"/>
</dbReference>
<proteinExistence type="predicted"/>
<accession>A0A812UA44</accession>
<feature type="compositionally biased region" description="Basic and acidic residues" evidence="1">
    <location>
        <begin position="57"/>
        <end position="66"/>
    </location>
</feature>
<feature type="region of interest" description="Disordered" evidence="1">
    <location>
        <begin position="34"/>
        <end position="72"/>
    </location>
</feature>
<dbReference type="EMBL" id="CAJNDS010002658">
    <property type="protein sequence ID" value="CAE7558352.1"/>
    <property type="molecule type" value="Genomic_DNA"/>
</dbReference>
<evidence type="ECO:0000256" key="1">
    <source>
        <dbReference type="SAM" id="MobiDB-lite"/>
    </source>
</evidence>
<sequence length="295" mass="32750">MPQLGAADRTAPCSRWPQYPELCGAGLRLGSQKRTMGAWQGRQQHDNTRSRKKTFRVRGDHREEPKSVWTSSSTGPRWVAPYAALLRRDPRAGRHAELVAGGAQSLCVLGCEVGGRRRRCEDAVKLVRRLVALRAHRAPPGMRAPARTAWSLVVLSVSVQHAVGHTALGRARATPGPAWTAAPGLDEVLDLADAEGPSASAARETVADVNRREEKYPLLCAKSCSELAAMIADKTKIFCSQHRLSNHRCTLKSMRICWKRCSKAKRTNELRHERDEAPLRCVHRGHDQLHFMEPT</sequence>
<evidence type="ECO:0000313" key="3">
    <source>
        <dbReference type="Proteomes" id="UP000604046"/>
    </source>
</evidence>